<dbReference type="PROSITE" id="PS50011">
    <property type="entry name" value="PROTEIN_KINASE_DOM"/>
    <property type="match status" value="1"/>
</dbReference>
<dbReference type="Gene3D" id="2.60.120.200">
    <property type="match status" value="1"/>
</dbReference>
<dbReference type="Gene3D" id="1.10.510.10">
    <property type="entry name" value="Transferase(Phosphotransferase) domain 1"/>
    <property type="match status" value="1"/>
</dbReference>
<evidence type="ECO:0000256" key="1">
    <source>
        <dbReference type="ARBA" id="ARBA00022679"/>
    </source>
</evidence>
<feature type="domain" description="Protein kinase" evidence="6">
    <location>
        <begin position="15"/>
        <end position="278"/>
    </location>
</feature>
<keyword evidence="1 7" id="KW-0808">Transferase</keyword>
<gene>
    <name evidence="7" type="primary">prkC_24</name>
    <name evidence="7" type="ORF">UC8_46960</name>
</gene>
<dbReference type="GO" id="GO:0004674">
    <property type="term" value="F:protein serine/threonine kinase activity"/>
    <property type="evidence" value="ECO:0007669"/>
    <property type="project" value="UniProtKB-EC"/>
</dbReference>
<keyword evidence="8" id="KW-1185">Reference proteome</keyword>
<keyword evidence="2" id="KW-0547">Nucleotide-binding</keyword>
<evidence type="ECO:0000256" key="2">
    <source>
        <dbReference type="ARBA" id="ARBA00022741"/>
    </source>
</evidence>
<protein>
    <submittedName>
        <fullName evidence="7">Serine/threonine-protein kinase PrkC</fullName>
        <ecNumber evidence="7">2.7.11.1</ecNumber>
    </submittedName>
</protein>
<evidence type="ECO:0000256" key="4">
    <source>
        <dbReference type="ARBA" id="ARBA00022840"/>
    </source>
</evidence>
<keyword evidence="4" id="KW-0067">ATP-binding</keyword>
<feature type="region of interest" description="Disordered" evidence="5">
    <location>
        <begin position="1051"/>
        <end position="1077"/>
    </location>
</feature>
<evidence type="ECO:0000313" key="7">
    <source>
        <dbReference type="EMBL" id="QEG42654.1"/>
    </source>
</evidence>
<keyword evidence="3 7" id="KW-0418">Kinase</keyword>
<reference evidence="7 8" key="1">
    <citation type="submission" date="2019-08" db="EMBL/GenBank/DDBJ databases">
        <title>Deep-cultivation of Planctomycetes and their phenomic and genomic characterization uncovers novel biology.</title>
        <authorList>
            <person name="Wiegand S."/>
            <person name="Jogler M."/>
            <person name="Boedeker C."/>
            <person name="Pinto D."/>
            <person name="Vollmers J."/>
            <person name="Rivas-Marin E."/>
            <person name="Kohn T."/>
            <person name="Peeters S.H."/>
            <person name="Heuer A."/>
            <person name="Rast P."/>
            <person name="Oberbeckmann S."/>
            <person name="Bunk B."/>
            <person name="Jeske O."/>
            <person name="Meyerdierks A."/>
            <person name="Storesund J.E."/>
            <person name="Kallscheuer N."/>
            <person name="Luecker S."/>
            <person name="Lage O.M."/>
            <person name="Pohl T."/>
            <person name="Merkel B.J."/>
            <person name="Hornburger P."/>
            <person name="Mueller R.-W."/>
            <person name="Bruemmer F."/>
            <person name="Labrenz M."/>
            <person name="Spormann A.M."/>
            <person name="Op den Camp H."/>
            <person name="Overmann J."/>
            <person name="Amann R."/>
            <person name="Jetten M.S.M."/>
            <person name="Mascher T."/>
            <person name="Medema M.H."/>
            <person name="Devos D.P."/>
            <person name="Kaster A.-K."/>
            <person name="Ovreas L."/>
            <person name="Rohde M."/>
            <person name="Galperin M.Y."/>
            <person name="Jogler C."/>
        </authorList>
    </citation>
    <scope>NUCLEOTIDE SEQUENCE [LARGE SCALE GENOMIC DNA]</scope>
    <source>
        <strain evidence="7 8">UC8</strain>
    </source>
</reference>
<dbReference type="InterPro" id="IPR011009">
    <property type="entry name" value="Kinase-like_dom_sf"/>
</dbReference>
<dbReference type="GO" id="GO:0005524">
    <property type="term" value="F:ATP binding"/>
    <property type="evidence" value="ECO:0007669"/>
    <property type="project" value="UniProtKB-KW"/>
</dbReference>
<evidence type="ECO:0000259" key="6">
    <source>
        <dbReference type="PROSITE" id="PS50011"/>
    </source>
</evidence>
<dbReference type="PANTHER" id="PTHR43289">
    <property type="entry name" value="MITOGEN-ACTIVATED PROTEIN KINASE KINASE KINASE 20-RELATED"/>
    <property type="match status" value="1"/>
</dbReference>
<proteinExistence type="predicted"/>
<feature type="region of interest" description="Disordered" evidence="5">
    <location>
        <begin position="404"/>
        <end position="426"/>
    </location>
</feature>
<dbReference type="AlphaFoldDB" id="A0A5B9QUG6"/>
<evidence type="ECO:0000313" key="8">
    <source>
        <dbReference type="Proteomes" id="UP000325286"/>
    </source>
</evidence>
<accession>A0A5B9QUG6</accession>
<dbReference type="Pfam" id="PF00069">
    <property type="entry name" value="Pkinase"/>
    <property type="match status" value="1"/>
</dbReference>
<dbReference type="Proteomes" id="UP000325286">
    <property type="component" value="Chromosome"/>
</dbReference>
<dbReference type="EMBL" id="CP042914">
    <property type="protein sequence ID" value="QEG42654.1"/>
    <property type="molecule type" value="Genomic_DNA"/>
</dbReference>
<organism evidence="7 8">
    <name type="scientific">Roseimaritima ulvae</name>
    <dbReference type="NCBI Taxonomy" id="980254"/>
    <lineage>
        <taxon>Bacteria</taxon>
        <taxon>Pseudomonadati</taxon>
        <taxon>Planctomycetota</taxon>
        <taxon>Planctomycetia</taxon>
        <taxon>Pirellulales</taxon>
        <taxon>Pirellulaceae</taxon>
        <taxon>Roseimaritima</taxon>
    </lineage>
</organism>
<evidence type="ECO:0000256" key="5">
    <source>
        <dbReference type="SAM" id="MobiDB-lite"/>
    </source>
</evidence>
<dbReference type="RefSeq" id="WP_168215730.1">
    <property type="nucleotide sequence ID" value="NZ_CP042914.1"/>
</dbReference>
<dbReference type="EC" id="2.7.11.1" evidence="7"/>
<dbReference type="SUPFAM" id="SSF56112">
    <property type="entry name" value="Protein kinase-like (PK-like)"/>
    <property type="match status" value="1"/>
</dbReference>
<dbReference type="SMART" id="SM00220">
    <property type="entry name" value="S_TKc"/>
    <property type="match status" value="1"/>
</dbReference>
<evidence type="ECO:0000256" key="3">
    <source>
        <dbReference type="ARBA" id="ARBA00022777"/>
    </source>
</evidence>
<dbReference type="KEGG" id="rul:UC8_46960"/>
<sequence>MVASHNSLLPLGDRFEVLQAVSQTRFSAVYQCRDRELDRLVAVKVSPLDGVPEAERKRLLRELHVSCKLRHPAIASAFDGLRSDTEVVLIMPWLGGGTLATSEAVPHDLPSIEAIVRSIEKLCQAVDYLHDRGIVHGDIKPENVLLDEQGQPHLVDFGSCQAKKGKTTGGAVVGTAAYLAPEIASGEARVSVPSDLYALGATLFAALCGRAPFEGDDAAVLQAVRSTDFPRLRRFNSAVPRPLQAIVLKACAAAPEQRYATATDLAADLTAWRQHRPLVAQPPRLHRHLALWCRRHRLAAGLLTSLTIILAIGTLSSFAGWSRASETRQRLETSQQDLTERGRQAREREAELQSTLDAIEAEQQRLQKSLDEEAEFSADALQTQQRSAEQAALAQQRLKEAETAAESLLASQRQTEAKQKELETAEQQSQRMRAFTEFKQRRLAFNAKVRDAFQAISEGRSVTADWLERRQVDLDLEGTIPAIIRFLNDAQRTAEPEHVSAPLRSPQYDILQFDPANQDSLLFMTARGLNRMNLFATAGTSPFSREPSDAVNQLASQFADGQLTTLRVYSSATLVVRQNPQDGDIEAIYVSNADIRKFKKLWSCRAARQQADSGGLSASVQPEKLTPYLLQVDTNPQQHLLLLSAASDDPQQASRTFLHSLDLRALLNGSGPIRAKTYDLGMQTIADWPTSLQLSQHFSLGIGEGLGLVDGSVGIDWMAIRDARWLRFPDQKWHTVGSSTGSAAQARNETLLDTPRSNSSFARWAKLLFARGDGQVIALGRGRQYQFELHVLDCVTNETMVCVIPGVAKFVPPSIVSPQQDRWILRNKRELVMLIIADHDPARYRSVSSFEGYLPRLTQQVYQTVDAVRRGVRFKTNGSQFAVDNFSPDQNQPWTFDVICRLDAPQAGDKSYRILVKSDVLGIQVAPGGRIESFRHKKREDGSPVWLSVGTAKNTTERWLRVTACWDGEDTVYQYIDGRLIGTRKIDEDLANHFEQHKLLIGLKDLPATIDSVRVRRGICHTQSFEADPNQPLQLTDDTVLLYEFNEEQGQTAQNAVAEGPPAKARRPQWVAIPTEP</sequence>
<dbReference type="Gene3D" id="3.30.200.20">
    <property type="entry name" value="Phosphorylase Kinase, domain 1"/>
    <property type="match status" value="1"/>
</dbReference>
<dbReference type="InterPro" id="IPR008271">
    <property type="entry name" value="Ser/Thr_kinase_AS"/>
</dbReference>
<dbReference type="PANTHER" id="PTHR43289:SF6">
    <property type="entry name" value="SERINE_THREONINE-PROTEIN KINASE NEKL-3"/>
    <property type="match status" value="1"/>
</dbReference>
<dbReference type="InterPro" id="IPR000719">
    <property type="entry name" value="Prot_kinase_dom"/>
</dbReference>
<name>A0A5B9QUG6_9BACT</name>
<dbReference type="CDD" id="cd14014">
    <property type="entry name" value="STKc_PknB_like"/>
    <property type="match status" value="1"/>
</dbReference>
<dbReference type="PROSITE" id="PS00108">
    <property type="entry name" value="PROTEIN_KINASE_ST"/>
    <property type="match status" value="1"/>
</dbReference>